<keyword evidence="3" id="KW-1185">Reference proteome</keyword>
<dbReference type="AlphaFoldDB" id="A0A0P6XNU9"/>
<dbReference type="InterPro" id="IPR057905">
    <property type="entry name" value="Nal1_N"/>
</dbReference>
<accession>A0A0P6XNU9</accession>
<dbReference type="STRING" id="1134406.ADN00_07265"/>
<organism evidence="2 3">
    <name type="scientific">Ornatilinea apprima</name>
    <dbReference type="NCBI Taxonomy" id="1134406"/>
    <lineage>
        <taxon>Bacteria</taxon>
        <taxon>Bacillati</taxon>
        <taxon>Chloroflexota</taxon>
        <taxon>Anaerolineae</taxon>
        <taxon>Anaerolineales</taxon>
        <taxon>Anaerolineaceae</taxon>
        <taxon>Ornatilinea</taxon>
    </lineage>
</organism>
<feature type="domain" description="Nal1 N-terminal" evidence="1">
    <location>
        <begin position="20"/>
        <end position="76"/>
    </location>
</feature>
<protein>
    <recommendedName>
        <fullName evidence="1">Nal1 N-terminal domain-containing protein</fullName>
    </recommendedName>
</protein>
<evidence type="ECO:0000313" key="3">
    <source>
        <dbReference type="Proteomes" id="UP000050417"/>
    </source>
</evidence>
<reference evidence="2 3" key="1">
    <citation type="submission" date="2015-07" db="EMBL/GenBank/DDBJ databases">
        <title>Genome sequence of Ornatilinea apprima DSM 23815.</title>
        <authorList>
            <person name="Hemp J."/>
            <person name="Ward L.M."/>
            <person name="Pace L.A."/>
            <person name="Fischer W.W."/>
        </authorList>
    </citation>
    <scope>NUCLEOTIDE SEQUENCE [LARGE SCALE GENOMIC DNA]</scope>
    <source>
        <strain evidence="2 3">P3M-1</strain>
    </source>
</reference>
<dbReference type="RefSeq" id="WP_075062316.1">
    <property type="nucleotide sequence ID" value="NZ_LGCL01000019.1"/>
</dbReference>
<dbReference type="EMBL" id="LGCL01000019">
    <property type="protein sequence ID" value="KPL78260.1"/>
    <property type="molecule type" value="Genomic_DNA"/>
</dbReference>
<evidence type="ECO:0000259" key="1">
    <source>
        <dbReference type="Pfam" id="PF25608"/>
    </source>
</evidence>
<comment type="caution">
    <text evidence="2">The sequence shown here is derived from an EMBL/GenBank/DDBJ whole genome shotgun (WGS) entry which is preliminary data.</text>
</comment>
<evidence type="ECO:0000313" key="2">
    <source>
        <dbReference type="EMBL" id="KPL78260.1"/>
    </source>
</evidence>
<sequence length="91" mass="10228">MTAQTDLEEARQRAEKVKQQFEDQLMSKANVVGVGVGFRRQRSTWTHEIAIVVMVSQKIPLHLLPANDRLPTEIDGVPVDVQEVGSFQIQS</sequence>
<gene>
    <name evidence="2" type="ORF">ADN00_07265</name>
</gene>
<dbReference type="Pfam" id="PF25608">
    <property type="entry name" value="NAL1_N"/>
    <property type="match status" value="1"/>
</dbReference>
<dbReference type="Proteomes" id="UP000050417">
    <property type="component" value="Unassembled WGS sequence"/>
</dbReference>
<proteinExistence type="predicted"/>
<name>A0A0P6XNU9_9CHLR</name>
<dbReference type="OrthoDB" id="4250751at2"/>